<dbReference type="PROSITE" id="PS51257">
    <property type="entry name" value="PROKAR_LIPOPROTEIN"/>
    <property type="match status" value="1"/>
</dbReference>
<dbReference type="Gene3D" id="3.40.190.10">
    <property type="entry name" value="Periplasmic binding protein-like II"/>
    <property type="match status" value="1"/>
</dbReference>
<evidence type="ECO:0000313" key="3">
    <source>
        <dbReference type="EMBL" id="SDG05055.1"/>
    </source>
</evidence>
<dbReference type="GO" id="GO:0042597">
    <property type="term" value="C:periplasmic space"/>
    <property type="evidence" value="ECO:0007669"/>
    <property type="project" value="UniProtKB-ARBA"/>
</dbReference>
<dbReference type="InterPro" id="IPR030678">
    <property type="entry name" value="Peptide/Ni-bd"/>
</dbReference>
<dbReference type="SUPFAM" id="SSF53850">
    <property type="entry name" value="Periplasmic binding protein-like II"/>
    <property type="match status" value="1"/>
</dbReference>
<gene>
    <name evidence="3" type="ORF">SAMN05216553_10578</name>
</gene>
<protein>
    <submittedName>
        <fullName evidence="3">ABC-type transport system, substrate-binding protein</fullName>
    </submittedName>
</protein>
<sequence length="532" mass="57029">MRRTKAVAAVLATVVLAAGCGGAAESDTGGVSTESLMMGTPVIPQSLIPTSDPTVTQTMSIQYGETLLNYAEQPAGDSQINDPEKNSPGLAEKFERTPEGIVYTLRDNESSAGNKLDADDVIFTYERMVATKDPIGTFVMTVSGMDMANPVTKIDDKTVRLNGSNTPMGLLAAIFPYMMVLDKELVEKNATAEDKWATDFTRTNSASFGPYDIKNFRPGEQMVLQANEKYWEGAPAFKTVTLLATATQQVTQLVKAGTVQWASSVPNSSYAELKDDPNLHSTVSVTNVQNVLQLNETNVPALKDPNVRKAISKAIDRDKLASLVYNGVAKPAKGPVSSATPGLTNVKSDNYDFDLKAAQDLMAKSEFKDGFQLEIATSKQSIKRIDPATLAVSLREMLSPLKIEVSVREVANHAEFQAALSNRQYGAYLSSEGAAIADIAYGMSTYHVTTTTQNYTKHGSPELDAAIAAASKAPVGAERDALSAKAVELFNEQMYSVPLVDESDAYVANKGICGFGTYPYMAVSAGKLKPCA</sequence>
<dbReference type="GO" id="GO:0043190">
    <property type="term" value="C:ATP-binding cassette (ABC) transporter complex"/>
    <property type="evidence" value="ECO:0007669"/>
    <property type="project" value="InterPro"/>
</dbReference>
<organism evidence="3 4">
    <name type="scientific">Lentzea fradiae</name>
    <dbReference type="NCBI Taxonomy" id="200378"/>
    <lineage>
        <taxon>Bacteria</taxon>
        <taxon>Bacillati</taxon>
        <taxon>Actinomycetota</taxon>
        <taxon>Actinomycetes</taxon>
        <taxon>Pseudonocardiales</taxon>
        <taxon>Pseudonocardiaceae</taxon>
        <taxon>Lentzea</taxon>
    </lineage>
</organism>
<dbReference type="GO" id="GO:0015833">
    <property type="term" value="P:peptide transport"/>
    <property type="evidence" value="ECO:0007669"/>
    <property type="project" value="TreeGrafter"/>
</dbReference>
<dbReference type="GO" id="GO:1904680">
    <property type="term" value="F:peptide transmembrane transporter activity"/>
    <property type="evidence" value="ECO:0007669"/>
    <property type="project" value="TreeGrafter"/>
</dbReference>
<dbReference type="Gene3D" id="3.10.105.10">
    <property type="entry name" value="Dipeptide-binding Protein, Domain 3"/>
    <property type="match status" value="1"/>
</dbReference>
<dbReference type="InterPro" id="IPR039424">
    <property type="entry name" value="SBP_5"/>
</dbReference>
<dbReference type="CDD" id="cd00995">
    <property type="entry name" value="PBP2_NikA_DppA_OppA_like"/>
    <property type="match status" value="1"/>
</dbReference>
<dbReference type="EMBL" id="FNCC01000005">
    <property type="protein sequence ID" value="SDG05055.1"/>
    <property type="molecule type" value="Genomic_DNA"/>
</dbReference>
<accession>A0A1G7R2T5</accession>
<keyword evidence="1" id="KW-0732">Signal</keyword>
<feature type="domain" description="Solute-binding protein family 5" evidence="2">
    <location>
        <begin position="87"/>
        <end position="448"/>
    </location>
</feature>
<evidence type="ECO:0000256" key="1">
    <source>
        <dbReference type="SAM" id="SignalP"/>
    </source>
</evidence>
<dbReference type="InterPro" id="IPR000914">
    <property type="entry name" value="SBP_5_dom"/>
</dbReference>
<evidence type="ECO:0000259" key="2">
    <source>
        <dbReference type="Pfam" id="PF00496"/>
    </source>
</evidence>
<dbReference type="PANTHER" id="PTHR30290">
    <property type="entry name" value="PERIPLASMIC BINDING COMPONENT OF ABC TRANSPORTER"/>
    <property type="match status" value="1"/>
</dbReference>
<dbReference type="OrthoDB" id="9046151at2"/>
<name>A0A1G7R2T5_9PSEU</name>
<dbReference type="PIRSF" id="PIRSF002741">
    <property type="entry name" value="MppA"/>
    <property type="match status" value="1"/>
</dbReference>
<reference evidence="4" key="1">
    <citation type="submission" date="2016-10" db="EMBL/GenBank/DDBJ databases">
        <authorList>
            <person name="Varghese N."/>
            <person name="Submissions S."/>
        </authorList>
    </citation>
    <scope>NUCLEOTIDE SEQUENCE [LARGE SCALE GENOMIC DNA]</scope>
    <source>
        <strain evidence="4">CGMCC 4.3506</strain>
    </source>
</reference>
<keyword evidence="4" id="KW-1185">Reference proteome</keyword>
<dbReference type="Proteomes" id="UP000199623">
    <property type="component" value="Unassembled WGS sequence"/>
</dbReference>
<dbReference type="Pfam" id="PF00496">
    <property type="entry name" value="SBP_bac_5"/>
    <property type="match status" value="1"/>
</dbReference>
<dbReference type="STRING" id="200378.SAMN05216553_10578"/>
<feature type="chain" id="PRO_5011523392" evidence="1">
    <location>
        <begin position="24"/>
        <end position="532"/>
    </location>
</feature>
<evidence type="ECO:0000313" key="4">
    <source>
        <dbReference type="Proteomes" id="UP000199623"/>
    </source>
</evidence>
<feature type="signal peptide" evidence="1">
    <location>
        <begin position="1"/>
        <end position="23"/>
    </location>
</feature>
<dbReference type="Gene3D" id="3.90.76.10">
    <property type="entry name" value="Dipeptide-binding Protein, Domain 1"/>
    <property type="match status" value="1"/>
</dbReference>
<dbReference type="RefSeq" id="WP_090048762.1">
    <property type="nucleotide sequence ID" value="NZ_FNCC01000005.1"/>
</dbReference>
<dbReference type="AlphaFoldDB" id="A0A1G7R2T5"/>
<proteinExistence type="predicted"/>